<dbReference type="OMA" id="SNHCFLL"/>
<keyword evidence="3" id="KW-1185">Reference proteome</keyword>
<dbReference type="Proteomes" id="UP000449547">
    <property type="component" value="Unassembled WGS sequence"/>
</dbReference>
<dbReference type="SUPFAM" id="SSF81383">
    <property type="entry name" value="F-box domain"/>
    <property type="match status" value="1"/>
</dbReference>
<dbReference type="Gene3D" id="1.20.1280.50">
    <property type="match status" value="1"/>
</dbReference>
<dbReference type="GO" id="GO:0006893">
    <property type="term" value="P:Golgi to plasma membrane transport"/>
    <property type="evidence" value="ECO:0007669"/>
    <property type="project" value="TreeGrafter"/>
</dbReference>
<reference evidence="2 3" key="1">
    <citation type="submission" date="2019-07" db="EMBL/GenBank/DDBJ databases">
        <title>Genome assembly of two rare yeast pathogens: Diutina rugosa and Trichomonascus ciferrii.</title>
        <authorList>
            <person name="Mixao V."/>
            <person name="Saus E."/>
            <person name="Hansen A."/>
            <person name="Lass-Flor C."/>
            <person name="Gabaldon T."/>
        </authorList>
    </citation>
    <scope>NUCLEOTIDE SEQUENCE [LARGE SCALE GENOMIC DNA]</scope>
    <source>
        <strain evidence="2 3">CBS 613</strain>
    </source>
</reference>
<dbReference type="InterPro" id="IPR009976">
    <property type="entry name" value="Sec10-like"/>
</dbReference>
<accession>A0A642UTY2</accession>
<dbReference type="AlphaFoldDB" id="A0A642UTY2"/>
<dbReference type="RefSeq" id="XP_034013593.1">
    <property type="nucleotide sequence ID" value="XM_034154200.1"/>
</dbReference>
<dbReference type="PANTHER" id="PTHR12100:SF1">
    <property type="entry name" value="RECYCLIN-1"/>
    <property type="match status" value="1"/>
</dbReference>
<dbReference type="Pfam" id="PF00646">
    <property type="entry name" value="F-box"/>
    <property type="match status" value="1"/>
</dbReference>
<sequence>MPRGNKARVLWNQDIDVYNPEVIPMSIAREISRHLPVPDLLIFSQVSKNTYRAAQDPQLWTSKLSAMGLWSTAQPPQSKHIPLKPLDNPLTGVDHVVRAPKAAKAQVIRLYRALSPYYYDLMTTQAYENLKLLRQFDTPEDQARILNNLLMINRIDTEPSASVVRDKLLSLIEIFESALLREVEIHFDVEDWKSARRFVTVLLSLQNQHTLIDFFLQKVDAAGLMSITDQFSCEKYFDDEGRPVEEEFQRLLKTVIDVFNHQAEVVDAMFPKEVPIMAKVCEEIIANQLNSIVLSLVAYSKKYPQRYVETIPYIYQSFTSKFVEQLIPSENIGSSYKELVIELMDMMFESVVSEYVRDEISRVREQCSDNINQWIKEVSMREQETQQQILKHVKVETKNAFLSSFKKMFVPTSKSGEADAEPAEQYSEIEAKAKILSANIQSLTSILSPELVLTTLNYGKEGLHRLAVFRNYSMAGLRSDILATMQEMFVDIIETIGTNHLRPGFDRAMRYLQTYNPNSATYTSDHHETFDQPLVLFFELINMADLIIQMIDIFYKEEFINNHLVKHENSILNPALQHKKGLEAIVDHYVADGLNVALEILVDKIEEVYRTQLRPEDYDPPASAALGHTAAGYQAVQVLEENMDLLVDSADRSIVDVFQQEIAERFFQVLVKILKKSTISVQGATNLISDLNMYCDFIRSHIRTNKRLVLPLFESLKKVGNIYLISGDDSKAIAKLVSDLSKFNGIFSQEEIYEFVQRRKDWTQVKRHVEKVMYGFGFGDCVII</sequence>
<feature type="domain" description="F-box" evidence="1">
    <location>
        <begin position="17"/>
        <end position="63"/>
    </location>
</feature>
<organism evidence="2 3">
    <name type="scientific">Diutina rugosa</name>
    <name type="common">Yeast</name>
    <name type="synonym">Candida rugosa</name>
    <dbReference type="NCBI Taxonomy" id="5481"/>
    <lineage>
        <taxon>Eukaryota</taxon>
        <taxon>Fungi</taxon>
        <taxon>Dikarya</taxon>
        <taxon>Ascomycota</taxon>
        <taxon>Saccharomycotina</taxon>
        <taxon>Pichiomycetes</taxon>
        <taxon>Debaryomycetaceae</taxon>
        <taxon>Diutina</taxon>
    </lineage>
</organism>
<proteinExistence type="predicted"/>
<evidence type="ECO:0000313" key="2">
    <source>
        <dbReference type="EMBL" id="KAA8905207.1"/>
    </source>
</evidence>
<dbReference type="GO" id="GO:0000145">
    <property type="term" value="C:exocyst"/>
    <property type="evidence" value="ECO:0007669"/>
    <property type="project" value="TreeGrafter"/>
</dbReference>
<dbReference type="Pfam" id="PF07393">
    <property type="entry name" value="Sec10_HB"/>
    <property type="match status" value="1"/>
</dbReference>
<evidence type="ECO:0000313" key="3">
    <source>
        <dbReference type="Proteomes" id="UP000449547"/>
    </source>
</evidence>
<dbReference type="PROSITE" id="PS50181">
    <property type="entry name" value="FBOX"/>
    <property type="match status" value="1"/>
</dbReference>
<dbReference type="InterPro" id="IPR001810">
    <property type="entry name" value="F-box_dom"/>
</dbReference>
<name>A0A642UTY2_DIURU</name>
<comment type="caution">
    <text evidence="2">The sequence shown here is derived from an EMBL/GenBank/DDBJ whole genome shotgun (WGS) entry which is preliminary data.</text>
</comment>
<dbReference type="OrthoDB" id="5554140at2759"/>
<dbReference type="GeneID" id="54780288"/>
<dbReference type="InterPro" id="IPR036047">
    <property type="entry name" value="F-box-like_dom_sf"/>
</dbReference>
<evidence type="ECO:0000259" key="1">
    <source>
        <dbReference type="PROSITE" id="PS50181"/>
    </source>
</evidence>
<dbReference type="PANTHER" id="PTHR12100">
    <property type="entry name" value="SEC10"/>
    <property type="match status" value="1"/>
</dbReference>
<dbReference type="InterPro" id="IPR048627">
    <property type="entry name" value="Sec10_HB"/>
</dbReference>
<protein>
    <recommendedName>
        <fullName evidence="1">F-box domain-containing protein</fullName>
    </recommendedName>
</protein>
<dbReference type="GO" id="GO:0006887">
    <property type="term" value="P:exocytosis"/>
    <property type="evidence" value="ECO:0007669"/>
    <property type="project" value="TreeGrafter"/>
</dbReference>
<dbReference type="EMBL" id="SWFT01000050">
    <property type="protein sequence ID" value="KAA8905207.1"/>
    <property type="molecule type" value="Genomic_DNA"/>
</dbReference>
<gene>
    <name evidence="2" type="ORF">DIURU_001635</name>
</gene>
<dbReference type="VEuPathDB" id="FungiDB:DIURU_001635"/>